<dbReference type="InterPro" id="IPR029069">
    <property type="entry name" value="HotDog_dom_sf"/>
</dbReference>
<evidence type="ECO:0000313" key="1">
    <source>
        <dbReference type="EMBL" id="OIR17658.1"/>
    </source>
</evidence>
<dbReference type="AlphaFoldDB" id="A0A1J5T9W9"/>
<evidence type="ECO:0008006" key="2">
    <source>
        <dbReference type="Google" id="ProtNLM"/>
    </source>
</evidence>
<dbReference type="EMBL" id="MLJW01000004">
    <property type="protein sequence ID" value="OIR17658.1"/>
    <property type="molecule type" value="Genomic_DNA"/>
</dbReference>
<accession>A0A1J5T9W9</accession>
<comment type="caution">
    <text evidence="1">The sequence shown here is derived from an EMBL/GenBank/DDBJ whole genome shotgun (WGS) entry which is preliminary data.</text>
</comment>
<reference evidence="1" key="1">
    <citation type="submission" date="2016-10" db="EMBL/GenBank/DDBJ databases">
        <title>Sequence of Gallionella enrichment culture.</title>
        <authorList>
            <person name="Poehlein A."/>
            <person name="Muehling M."/>
            <person name="Daniel R."/>
        </authorList>
    </citation>
    <scope>NUCLEOTIDE SEQUENCE</scope>
</reference>
<organism evidence="1">
    <name type="scientific">mine drainage metagenome</name>
    <dbReference type="NCBI Taxonomy" id="410659"/>
    <lineage>
        <taxon>unclassified sequences</taxon>
        <taxon>metagenomes</taxon>
        <taxon>ecological metagenomes</taxon>
    </lineage>
</organism>
<protein>
    <recommendedName>
        <fullName evidence="2">3-hydroxylacyl-ACP dehydratase</fullName>
    </recommendedName>
</protein>
<name>A0A1J5T9W9_9ZZZZ</name>
<gene>
    <name evidence="1" type="ORF">GALL_18780</name>
</gene>
<sequence length="168" mass="18497">MLEATQLNKDKLDHRKLDHTWIAAHIPHQGSMCLLDKVDTWDQEKISCRASSHHHIDNPLRAHDQLGITCGIEYAAQAMAVHGALLAPSDSERPRVGYLVSVRSVNMHATRLDDIAQDLFITASCIMASESNMLYQFNVSADGKMLLEGRAAVVLNADTLEINLGAPT</sequence>
<proteinExistence type="predicted"/>
<dbReference type="Gene3D" id="3.10.129.10">
    <property type="entry name" value="Hotdog Thioesterase"/>
    <property type="match status" value="1"/>
</dbReference>
<dbReference type="Pfam" id="PF22817">
    <property type="entry name" value="ApeP-like"/>
    <property type="match status" value="1"/>
</dbReference>
<dbReference type="InterPro" id="IPR016776">
    <property type="entry name" value="ApeP-like_dehydratase"/>
</dbReference>
<dbReference type="CDD" id="cd01289">
    <property type="entry name" value="FabA_like"/>
    <property type="match status" value="1"/>
</dbReference>
<dbReference type="SUPFAM" id="SSF54637">
    <property type="entry name" value="Thioesterase/thiol ester dehydrase-isomerase"/>
    <property type="match status" value="1"/>
</dbReference>